<evidence type="ECO:0000313" key="1">
    <source>
        <dbReference type="EMBL" id="SVC92420.1"/>
    </source>
</evidence>
<proteinExistence type="predicted"/>
<reference evidence="1" key="1">
    <citation type="submission" date="2018-05" db="EMBL/GenBank/DDBJ databases">
        <authorList>
            <person name="Lanie J.A."/>
            <person name="Ng W.-L."/>
            <person name="Kazmierczak K.M."/>
            <person name="Andrzejewski T.M."/>
            <person name="Davidsen T.M."/>
            <person name="Wayne K.J."/>
            <person name="Tettelin H."/>
            <person name="Glass J.I."/>
            <person name="Rusch D."/>
            <person name="Podicherti R."/>
            <person name="Tsui H.-C.T."/>
            <person name="Winkler M.E."/>
        </authorList>
    </citation>
    <scope>NUCLEOTIDE SEQUENCE</scope>
</reference>
<sequence length="32" mass="3743">NDFCFVHEFGCYDRVSDVPLNETVPWVLDQVV</sequence>
<protein>
    <submittedName>
        <fullName evidence="1">Uncharacterized protein</fullName>
    </submittedName>
</protein>
<organism evidence="1">
    <name type="scientific">marine metagenome</name>
    <dbReference type="NCBI Taxonomy" id="408172"/>
    <lineage>
        <taxon>unclassified sequences</taxon>
        <taxon>metagenomes</taxon>
        <taxon>ecological metagenomes</taxon>
    </lineage>
</organism>
<name>A0A382R5C3_9ZZZZ</name>
<accession>A0A382R5C3</accession>
<dbReference type="AlphaFoldDB" id="A0A382R5C3"/>
<feature type="non-terminal residue" evidence="1">
    <location>
        <position position="1"/>
    </location>
</feature>
<gene>
    <name evidence="1" type="ORF">METZ01_LOCUS345274</name>
</gene>
<dbReference type="EMBL" id="UINC01118946">
    <property type="protein sequence ID" value="SVC92420.1"/>
    <property type="molecule type" value="Genomic_DNA"/>
</dbReference>